<accession>A0AAD9QRL4</accession>
<evidence type="ECO:0000256" key="2">
    <source>
        <dbReference type="ARBA" id="ARBA00022692"/>
    </source>
</evidence>
<feature type="transmembrane region" description="Helical" evidence="6">
    <location>
        <begin position="6"/>
        <end position="33"/>
    </location>
</feature>
<proteinExistence type="inferred from homology"/>
<feature type="transmembrane region" description="Helical" evidence="6">
    <location>
        <begin position="170"/>
        <end position="192"/>
    </location>
</feature>
<dbReference type="InterPro" id="IPR017452">
    <property type="entry name" value="GPCR_Rhodpsn_7TM"/>
</dbReference>
<evidence type="ECO:0000256" key="5">
    <source>
        <dbReference type="RuleBase" id="RU000688"/>
    </source>
</evidence>
<evidence type="ECO:0000256" key="6">
    <source>
        <dbReference type="SAM" id="Phobius"/>
    </source>
</evidence>
<evidence type="ECO:0000256" key="1">
    <source>
        <dbReference type="ARBA" id="ARBA00004370"/>
    </source>
</evidence>
<keyword evidence="5" id="KW-0807">Transducer</keyword>
<dbReference type="EMBL" id="JARQWQ010000018">
    <property type="protein sequence ID" value="KAK2565840.1"/>
    <property type="molecule type" value="Genomic_DNA"/>
</dbReference>
<feature type="transmembrane region" description="Helical" evidence="6">
    <location>
        <begin position="262"/>
        <end position="281"/>
    </location>
</feature>
<sequence length="332" mass="36895">MSLSIQYVGLITAFSFMVVLDLVGNSLVVLIFFLNKSMRTAMNKLVLNLATADMVVAIFVAIQFVIGPLHKHPSGTTGALLCKFLTGGTMAWTAALVSACNLVAISVERYHAVVHPLNSRSKLTRRKLKFIISGCWLTGCLWNAPLFVTVTFREDLGTCGERWPNTVLPVVYSLGWSVVAGIIPVSIMAYLYSRVVYKLWFETAPAVQSASARKATVARKKATITVIAVSVIYVICWIPVLVMYILAQSLPKHKVHSANHQITILLTMFNSSINPIVYSFTSAQFRQRIAKLFRCKRYKVYYGSRLRVYEIPQGSFKASQYESEGSTGRGVF</sequence>
<dbReference type="Gene3D" id="1.20.1070.10">
    <property type="entry name" value="Rhodopsin 7-helix transmembrane proteins"/>
    <property type="match status" value="1"/>
</dbReference>
<keyword evidence="2 5" id="KW-0812">Transmembrane</keyword>
<evidence type="ECO:0000313" key="8">
    <source>
        <dbReference type="EMBL" id="KAK2565840.1"/>
    </source>
</evidence>
<keyword evidence="5" id="KW-0297">G-protein coupled receptor</keyword>
<name>A0AAD9QRL4_ACRCE</name>
<comment type="caution">
    <text evidence="8">The sequence shown here is derived from an EMBL/GenBank/DDBJ whole genome shotgun (WGS) entry which is preliminary data.</text>
</comment>
<dbReference type="Proteomes" id="UP001249851">
    <property type="component" value="Unassembled WGS sequence"/>
</dbReference>
<feature type="domain" description="G-protein coupled receptors family 1 profile" evidence="7">
    <location>
        <begin position="24"/>
        <end position="278"/>
    </location>
</feature>
<dbReference type="CDD" id="cd00637">
    <property type="entry name" value="7tm_classA_rhodopsin-like"/>
    <property type="match status" value="1"/>
</dbReference>
<feature type="transmembrane region" description="Helical" evidence="6">
    <location>
        <begin position="128"/>
        <end position="150"/>
    </location>
</feature>
<protein>
    <submittedName>
        <fullName evidence="8">Neuropeptide receptor 22</fullName>
    </submittedName>
</protein>
<dbReference type="PROSITE" id="PS00237">
    <property type="entry name" value="G_PROTEIN_RECEP_F1_1"/>
    <property type="match status" value="1"/>
</dbReference>
<feature type="transmembrane region" description="Helical" evidence="6">
    <location>
        <begin position="89"/>
        <end position="107"/>
    </location>
</feature>
<gene>
    <name evidence="8" type="ORF">P5673_010124</name>
</gene>
<feature type="transmembrane region" description="Helical" evidence="6">
    <location>
        <begin position="45"/>
        <end position="69"/>
    </location>
</feature>
<evidence type="ECO:0000313" key="9">
    <source>
        <dbReference type="Proteomes" id="UP001249851"/>
    </source>
</evidence>
<keyword evidence="9" id="KW-1185">Reference proteome</keyword>
<dbReference type="InterPro" id="IPR000276">
    <property type="entry name" value="GPCR_Rhodpsn"/>
</dbReference>
<evidence type="ECO:0000259" key="7">
    <source>
        <dbReference type="PROSITE" id="PS50262"/>
    </source>
</evidence>
<comment type="similarity">
    <text evidence="5">Belongs to the G-protein coupled receptor 1 family.</text>
</comment>
<reference evidence="8" key="2">
    <citation type="journal article" date="2023" name="Science">
        <title>Genomic signatures of disease resistance in endangered staghorn corals.</title>
        <authorList>
            <person name="Vollmer S.V."/>
            <person name="Selwyn J.D."/>
            <person name="Despard B.A."/>
            <person name="Roesel C.L."/>
        </authorList>
    </citation>
    <scope>NUCLEOTIDE SEQUENCE</scope>
    <source>
        <strain evidence="8">K2</strain>
    </source>
</reference>
<keyword evidence="5 8" id="KW-0675">Receptor</keyword>
<dbReference type="SUPFAM" id="SSF81321">
    <property type="entry name" value="Family A G protein-coupled receptor-like"/>
    <property type="match status" value="1"/>
</dbReference>
<dbReference type="PANTHER" id="PTHR45698">
    <property type="entry name" value="TRACE AMINE-ASSOCIATED RECEPTOR 19N-RELATED"/>
    <property type="match status" value="1"/>
</dbReference>
<organism evidence="8 9">
    <name type="scientific">Acropora cervicornis</name>
    <name type="common">Staghorn coral</name>
    <dbReference type="NCBI Taxonomy" id="6130"/>
    <lineage>
        <taxon>Eukaryota</taxon>
        <taxon>Metazoa</taxon>
        <taxon>Cnidaria</taxon>
        <taxon>Anthozoa</taxon>
        <taxon>Hexacorallia</taxon>
        <taxon>Scleractinia</taxon>
        <taxon>Astrocoeniina</taxon>
        <taxon>Acroporidae</taxon>
        <taxon>Acropora</taxon>
    </lineage>
</organism>
<dbReference type="Pfam" id="PF00001">
    <property type="entry name" value="7tm_1"/>
    <property type="match status" value="1"/>
</dbReference>
<keyword evidence="4 6" id="KW-0472">Membrane</keyword>
<comment type="subcellular location">
    <subcellularLocation>
        <location evidence="1">Membrane</location>
    </subcellularLocation>
</comment>
<dbReference type="GO" id="GO:0016020">
    <property type="term" value="C:membrane"/>
    <property type="evidence" value="ECO:0007669"/>
    <property type="project" value="UniProtKB-SubCell"/>
</dbReference>
<dbReference type="PROSITE" id="PS50262">
    <property type="entry name" value="G_PROTEIN_RECEP_F1_2"/>
    <property type="match status" value="1"/>
</dbReference>
<keyword evidence="3 6" id="KW-1133">Transmembrane helix</keyword>
<feature type="transmembrane region" description="Helical" evidence="6">
    <location>
        <begin position="222"/>
        <end position="247"/>
    </location>
</feature>
<dbReference type="PANTHER" id="PTHR45698:SF1">
    <property type="entry name" value="TRACE AMINE-ASSOCIATED RECEPTOR 13C-LIKE"/>
    <property type="match status" value="1"/>
</dbReference>
<dbReference type="GO" id="GO:0004930">
    <property type="term" value="F:G protein-coupled receptor activity"/>
    <property type="evidence" value="ECO:0007669"/>
    <property type="project" value="UniProtKB-KW"/>
</dbReference>
<dbReference type="FunFam" id="1.20.1070.10:FF:000368">
    <property type="entry name" value="Predicted protein"/>
    <property type="match status" value="1"/>
</dbReference>
<dbReference type="PRINTS" id="PR00237">
    <property type="entry name" value="GPCRRHODOPSN"/>
</dbReference>
<evidence type="ECO:0000256" key="4">
    <source>
        <dbReference type="ARBA" id="ARBA00023136"/>
    </source>
</evidence>
<dbReference type="SMART" id="SM01381">
    <property type="entry name" value="7TM_GPCR_Srsx"/>
    <property type="match status" value="1"/>
</dbReference>
<evidence type="ECO:0000256" key="3">
    <source>
        <dbReference type="ARBA" id="ARBA00022989"/>
    </source>
</evidence>
<dbReference type="AlphaFoldDB" id="A0AAD9QRL4"/>
<reference evidence="8" key="1">
    <citation type="journal article" date="2023" name="G3 (Bethesda)">
        <title>Whole genome assembly and annotation of the endangered Caribbean coral Acropora cervicornis.</title>
        <authorList>
            <person name="Selwyn J.D."/>
            <person name="Vollmer S.V."/>
        </authorList>
    </citation>
    <scope>NUCLEOTIDE SEQUENCE</scope>
    <source>
        <strain evidence="8">K2</strain>
    </source>
</reference>